<feature type="domain" description="PAS" evidence="3">
    <location>
        <begin position="136"/>
        <end position="206"/>
    </location>
</feature>
<dbReference type="GO" id="GO:0006355">
    <property type="term" value="P:regulation of DNA-templated transcription"/>
    <property type="evidence" value="ECO:0007669"/>
    <property type="project" value="InterPro"/>
</dbReference>
<dbReference type="SUPFAM" id="SSF55073">
    <property type="entry name" value="Nucleotide cyclase"/>
    <property type="match status" value="1"/>
</dbReference>
<comment type="caution">
    <text evidence="6">The sequence shown here is derived from an EMBL/GenBank/DDBJ whole genome shotgun (WGS) entry which is preliminary data.</text>
</comment>
<dbReference type="CDD" id="cd01949">
    <property type="entry name" value="GGDEF"/>
    <property type="match status" value="1"/>
</dbReference>
<dbReference type="PROSITE" id="PS50887">
    <property type="entry name" value="GGDEF"/>
    <property type="match status" value="1"/>
</dbReference>
<feature type="domain" description="PAC" evidence="4">
    <location>
        <begin position="207"/>
        <end position="261"/>
    </location>
</feature>
<evidence type="ECO:0000256" key="1">
    <source>
        <dbReference type="ARBA" id="ARBA00001946"/>
    </source>
</evidence>
<feature type="domain" description="PAC" evidence="4">
    <location>
        <begin position="85"/>
        <end position="139"/>
    </location>
</feature>
<proteinExistence type="predicted"/>
<accession>A0A8E2QGA9</accession>
<evidence type="ECO:0000313" key="6">
    <source>
        <dbReference type="EMBL" id="PNF77479.1"/>
    </source>
</evidence>
<dbReference type="InterPro" id="IPR029787">
    <property type="entry name" value="Nucleotide_cyclase"/>
</dbReference>
<dbReference type="InterPro" id="IPR013767">
    <property type="entry name" value="PAS_fold"/>
</dbReference>
<dbReference type="Pfam" id="PF13426">
    <property type="entry name" value="PAS_9"/>
    <property type="match status" value="1"/>
</dbReference>
<dbReference type="RefSeq" id="WP_102828113.1">
    <property type="nucleotide sequence ID" value="NZ_CP065721.1"/>
</dbReference>
<name>A0A8E2QGA9_9GAMM</name>
<dbReference type="AlphaFoldDB" id="A0A8E2QGA9"/>
<dbReference type="PANTHER" id="PTHR46663">
    <property type="entry name" value="DIGUANYLATE CYCLASE DGCT-RELATED"/>
    <property type="match status" value="1"/>
</dbReference>
<organism evidence="6 7">
    <name type="scientific">Stutzerimonas degradans</name>
    <dbReference type="NCBI Taxonomy" id="2968968"/>
    <lineage>
        <taxon>Bacteria</taxon>
        <taxon>Pseudomonadati</taxon>
        <taxon>Pseudomonadota</taxon>
        <taxon>Gammaproteobacteria</taxon>
        <taxon>Pseudomonadales</taxon>
        <taxon>Pseudomonadaceae</taxon>
        <taxon>Stutzerimonas</taxon>
    </lineage>
</organism>
<dbReference type="SMART" id="SM00267">
    <property type="entry name" value="GGDEF"/>
    <property type="match status" value="1"/>
</dbReference>
<dbReference type="InterPro" id="IPR052163">
    <property type="entry name" value="DGC-Regulatory_Protein"/>
</dbReference>
<dbReference type="GO" id="GO:0003824">
    <property type="term" value="F:catalytic activity"/>
    <property type="evidence" value="ECO:0007669"/>
    <property type="project" value="UniProtKB-ARBA"/>
</dbReference>
<dbReference type="NCBIfam" id="TIGR00229">
    <property type="entry name" value="sensory_box"/>
    <property type="match status" value="2"/>
</dbReference>
<dbReference type="SMART" id="SM00086">
    <property type="entry name" value="PAC"/>
    <property type="match status" value="2"/>
</dbReference>
<dbReference type="Gene3D" id="3.30.450.20">
    <property type="entry name" value="PAS domain"/>
    <property type="match status" value="2"/>
</dbReference>
<comment type="subcellular location">
    <subcellularLocation>
        <location evidence="2">Cell inner membrane</location>
    </subcellularLocation>
</comment>
<dbReference type="GO" id="GO:0005886">
    <property type="term" value="C:plasma membrane"/>
    <property type="evidence" value="ECO:0007669"/>
    <property type="project" value="UniProtKB-SubCell"/>
</dbReference>
<dbReference type="PANTHER" id="PTHR46663:SF4">
    <property type="entry name" value="DIGUANYLATE CYCLASE DGCT-RELATED"/>
    <property type="match status" value="1"/>
</dbReference>
<dbReference type="Pfam" id="PF00990">
    <property type="entry name" value="GGDEF"/>
    <property type="match status" value="1"/>
</dbReference>
<dbReference type="CDD" id="cd00130">
    <property type="entry name" value="PAS"/>
    <property type="match status" value="2"/>
</dbReference>
<feature type="domain" description="PAS" evidence="3">
    <location>
        <begin position="9"/>
        <end position="84"/>
    </location>
</feature>
<comment type="cofactor">
    <cofactor evidence="1">
        <name>Mg(2+)</name>
        <dbReference type="ChEBI" id="CHEBI:18420"/>
    </cofactor>
</comment>
<evidence type="ECO:0000256" key="2">
    <source>
        <dbReference type="ARBA" id="ARBA00004533"/>
    </source>
</evidence>
<dbReference type="InterPro" id="IPR043128">
    <property type="entry name" value="Rev_trsase/Diguanyl_cyclase"/>
</dbReference>
<evidence type="ECO:0000259" key="5">
    <source>
        <dbReference type="PROSITE" id="PS50887"/>
    </source>
</evidence>
<dbReference type="SUPFAM" id="SSF55785">
    <property type="entry name" value="PYP-like sensor domain (PAS domain)"/>
    <property type="match status" value="2"/>
</dbReference>
<keyword evidence="7" id="KW-1185">Reference proteome</keyword>
<dbReference type="NCBIfam" id="TIGR00254">
    <property type="entry name" value="GGDEF"/>
    <property type="match status" value="1"/>
</dbReference>
<feature type="domain" description="GGDEF" evidence="5">
    <location>
        <begin position="293"/>
        <end position="421"/>
    </location>
</feature>
<sequence>MKAIPDAISPQLLLQAVEQAFNSVLITDAQPAPHGPRILYANAAFCALSGYSTEELVGQTPRILQGPLTDRDVLDELRQCLRDGRFFHGSTVNYRKDGEPYWVEWNISPIRDAQGTVSHYVSVQRGFSELVAAQNTSQLLFEALAVSHDAVLITDENGVIEFANPAFEAMTGYAVAEVLGRTPAFLRSGEHDDAFYASLYESLRAGRPFHATFADRHRNGHIFHADQTISPVRGRDDNRTHFVSIIRDLTARVRHEQALRDAASLDVLTGLYNRRGGESLLERIYIGAREGGAPFGLILADIDHFKAINDTFGHPAGDRVLQRVGRLLRACVRATDGVVRWGGEEFMVILPHCELRAAMEQAERIRARIERTPQPEVGPITLSLGVAQLNAGETVASLIDRTDRALYEAKRQGRNRVCSAD</sequence>
<dbReference type="InterPro" id="IPR000014">
    <property type="entry name" value="PAS"/>
</dbReference>
<dbReference type="InterPro" id="IPR000160">
    <property type="entry name" value="GGDEF_dom"/>
</dbReference>
<evidence type="ECO:0000259" key="3">
    <source>
        <dbReference type="PROSITE" id="PS50112"/>
    </source>
</evidence>
<dbReference type="PROSITE" id="PS50112">
    <property type="entry name" value="PAS"/>
    <property type="match status" value="2"/>
</dbReference>
<dbReference type="InterPro" id="IPR035965">
    <property type="entry name" value="PAS-like_dom_sf"/>
</dbReference>
<dbReference type="Gene3D" id="3.30.70.270">
    <property type="match status" value="1"/>
</dbReference>
<gene>
    <name evidence="6" type="ORF">CXK95_07270</name>
</gene>
<dbReference type="FunFam" id="3.30.70.270:FF:000001">
    <property type="entry name" value="Diguanylate cyclase domain protein"/>
    <property type="match status" value="1"/>
</dbReference>
<dbReference type="Pfam" id="PF00989">
    <property type="entry name" value="PAS"/>
    <property type="match status" value="1"/>
</dbReference>
<dbReference type="SMART" id="SM00091">
    <property type="entry name" value="PAS"/>
    <property type="match status" value="2"/>
</dbReference>
<dbReference type="InterPro" id="IPR001610">
    <property type="entry name" value="PAC"/>
</dbReference>
<dbReference type="PROSITE" id="PS50113">
    <property type="entry name" value="PAC"/>
    <property type="match status" value="2"/>
</dbReference>
<evidence type="ECO:0000313" key="7">
    <source>
        <dbReference type="Proteomes" id="UP000235881"/>
    </source>
</evidence>
<dbReference type="Proteomes" id="UP000235881">
    <property type="component" value="Unassembled WGS sequence"/>
</dbReference>
<protein>
    <submittedName>
        <fullName evidence="6">Sensor domain-containing diguanylate cyclase</fullName>
    </submittedName>
</protein>
<evidence type="ECO:0000259" key="4">
    <source>
        <dbReference type="PROSITE" id="PS50113"/>
    </source>
</evidence>
<reference evidence="6 7" key="1">
    <citation type="submission" date="2018-01" db="EMBL/GenBank/DDBJ databases">
        <title>Denitrification phenotypes of diverse strains of Pseudomonas stutzeri.</title>
        <authorList>
            <person name="Milligan D.A."/>
            <person name="Bergaust L."/>
            <person name="Bakken L.R."/>
            <person name="Frostegard A."/>
        </authorList>
    </citation>
    <scope>NUCLEOTIDE SEQUENCE [LARGE SCALE GENOMIC DNA]</scope>
    <source>
        <strain evidence="6 7">DSM 50238</strain>
    </source>
</reference>
<dbReference type="EMBL" id="POUK01000002">
    <property type="protein sequence ID" value="PNF77479.1"/>
    <property type="molecule type" value="Genomic_DNA"/>
</dbReference>
<dbReference type="InterPro" id="IPR000700">
    <property type="entry name" value="PAS-assoc_C"/>
</dbReference>